<dbReference type="EMBL" id="KZ110591">
    <property type="protein sequence ID" value="OSX66973.1"/>
    <property type="molecule type" value="Genomic_DNA"/>
</dbReference>
<feature type="compositionally biased region" description="Polar residues" evidence="7">
    <location>
        <begin position="25"/>
        <end position="35"/>
    </location>
</feature>
<dbReference type="Pfam" id="PF00046">
    <property type="entry name" value="Homeodomain"/>
    <property type="match status" value="3"/>
</dbReference>
<evidence type="ECO:0000256" key="5">
    <source>
        <dbReference type="PROSITE-ProRule" id="PRU00108"/>
    </source>
</evidence>
<feature type="region of interest" description="Disordered" evidence="7">
    <location>
        <begin position="130"/>
        <end position="149"/>
    </location>
</feature>
<feature type="compositionally biased region" description="Low complexity" evidence="7">
    <location>
        <begin position="537"/>
        <end position="556"/>
    </location>
</feature>
<keyword evidence="3 5" id="KW-0371">Homeobox</keyword>
<dbReference type="AlphaFoldDB" id="A0A1X6NF24"/>
<evidence type="ECO:0000256" key="2">
    <source>
        <dbReference type="ARBA" id="ARBA00023125"/>
    </source>
</evidence>
<evidence type="ECO:0000259" key="8">
    <source>
        <dbReference type="PROSITE" id="PS50071"/>
    </source>
</evidence>
<dbReference type="GO" id="GO:0005634">
    <property type="term" value="C:nucleus"/>
    <property type="evidence" value="ECO:0007669"/>
    <property type="project" value="UniProtKB-SubCell"/>
</dbReference>
<dbReference type="InterPro" id="IPR051000">
    <property type="entry name" value="Homeobox_DNA-bind_prot"/>
</dbReference>
<feature type="region of interest" description="Disordered" evidence="7">
    <location>
        <begin position="508"/>
        <end position="592"/>
    </location>
</feature>
<feature type="region of interest" description="Disordered" evidence="7">
    <location>
        <begin position="1"/>
        <end position="123"/>
    </location>
</feature>
<dbReference type="Proteomes" id="UP000194127">
    <property type="component" value="Unassembled WGS sequence"/>
</dbReference>
<proteinExistence type="predicted"/>
<dbReference type="Gene3D" id="1.10.10.60">
    <property type="entry name" value="Homeodomain-like"/>
    <property type="match status" value="3"/>
</dbReference>
<sequence length="647" mass="71212">MQPSLPAWAHPSEQLAAHPPAKSGRASSAAMSGQDQPKKPRHRHLPFQLAALNEMYEKNEHPSLEERTSLAERLRMETKTVNSWFQNKRASSKKRTRGPSTAANAGTNAGASSSNSSKKSSSVELPPISALIASVPPPPGHGSLPLAPHEYEDFSEDEHFSRLQHPQQQSLFYAGNPGHQHLYEAERNAQRKGRTRPTAYQTEELRKVYDVNPHPTKEEREDLGDRIGMRYQSVTNWFQNQRSIAKKRKEEDLAAAVASVSHSGASSRARTFSPFPPTASAAHPSLSVPPATGHPSLAFPLPHSVSATVSVPRARRSSSAAPSGRVPNHPHTFHPSASRPTSPRVAPYRTPPSDRHVSREHRPRRTRPEPHQLEALKKLFRRTPTPSIEERSALAMVIGMDVGKVTNWFRNLRQTARKRARARQVGEDGEEDELEEGEIYGDDGSVDHDMDMDVDADNVSIATYDVHSRSVSRAGTPLHSAMSASSEPSPLIFARHPQPYGYDEVYMRDVPRYTPPPPPLPSRLSGEGSHSRPAHMQSRSYPRPSMQSSSSSGLSHGHSDDVDSHMASEEEYQEAVTPSPESSPPPSVSVPETYNLTKQKVLTAVSVGRTVVTRDTVGSNVMSPVDTGVRVEDALLLLSFHNNPHVH</sequence>
<keyword evidence="4 5" id="KW-0539">Nucleus</keyword>
<dbReference type="PANTHER" id="PTHR24324:SF5">
    <property type="entry name" value="HEMATOPOIETICALLY-EXPRESSED HOMEOBOX PROTEIN HHEX"/>
    <property type="match status" value="1"/>
</dbReference>
<dbReference type="CDD" id="cd00086">
    <property type="entry name" value="homeodomain"/>
    <property type="match status" value="3"/>
</dbReference>
<dbReference type="OrthoDB" id="6159439at2759"/>
<dbReference type="GO" id="GO:0000981">
    <property type="term" value="F:DNA-binding transcription factor activity, RNA polymerase II-specific"/>
    <property type="evidence" value="ECO:0007669"/>
    <property type="project" value="InterPro"/>
</dbReference>
<feature type="region of interest" description="Disordered" evidence="7">
    <location>
        <begin position="309"/>
        <end position="371"/>
    </location>
</feature>
<evidence type="ECO:0000256" key="4">
    <source>
        <dbReference type="ARBA" id="ARBA00023242"/>
    </source>
</evidence>
<dbReference type="GO" id="GO:0030154">
    <property type="term" value="P:cell differentiation"/>
    <property type="evidence" value="ECO:0007669"/>
    <property type="project" value="TreeGrafter"/>
</dbReference>
<name>A0A1X6NF24_9APHY</name>
<feature type="compositionally biased region" description="Basic and acidic residues" evidence="7">
    <location>
        <begin position="55"/>
        <end position="78"/>
    </location>
</feature>
<feature type="DNA-binding region" description="Homeobox" evidence="5">
    <location>
        <begin position="37"/>
        <end position="96"/>
    </location>
</feature>
<comment type="subcellular location">
    <subcellularLocation>
        <location evidence="1 5 6">Nucleus</location>
    </subcellularLocation>
</comment>
<dbReference type="SMART" id="SM00389">
    <property type="entry name" value="HOX"/>
    <property type="match status" value="3"/>
</dbReference>
<dbReference type="STRING" id="670580.A0A1X6NF24"/>
<feature type="region of interest" description="Disordered" evidence="7">
    <location>
        <begin position="259"/>
        <end position="289"/>
    </location>
</feature>
<evidence type="ECO:0000256" key="7">
    <source>
        <dbReference type="SAM" id="MobiDB-lite"/>
    </source>
</evidence>
<feature type="compositionally biased region" description="Basic and acidic residues" evidence="7">
    <location>
        <begin position="557"/>
        <end position="568"/>
    </location>
</feature>
<reference evidence="9 10" key="1">
    <citation type="submission" date="2017-04" db="EMBL/GenBank/DDBJ databases">
        <title>Genome Sequence of the Model Brown-Rot Fungus Postia placenta SB12.</title>
        <authorList>
            <consortium name="DOE Joint Genome Institute"/>
            <person name="Gaskell J."/>
            <person name="Kersten P."/>
            <person name="Larrondo L.F."/>
            <person name="Canessa P."/>
            <person name="Martinez D."/>
            <person name="Hibbett D."/>
            <person name="Schmoll M."/>
            <person name="Kubicek C.P."/>
            <person name="Martinez A.T."/>
            <person name="Yadav J."/>
            <person name="Master E."/>
            <person name="Magnuson J.K."/>
            <person name="James T."/>
            <person name="Yaver D."/>
            <person name="Berka R."/>
            <person name="Labutti K."/>
            <person name="Lipzen A."/>
            <person name="Aerts A."/>
            <person name="Barry K."/>
            <person name="Henrissat B."/>
            <person name="Blanchette R."/>
            <person name="Grigoriev I."/>
            <person name="Cullen D."/>
        </authorList>
    </citation>
    <scope>NUCLEOTIDE SEQUENCE [LARGE SCALE GENOMIC DNA]</scope>
    <source>
        <strain evidence="9 10">MAD-698-R-SB12</strain>
    </source>
</reference>
<dbReference type="PROSITE" id="PS00027">
    <property type="entry name" value="HOMEOBOX_1"/>
    <property type="match status" value="2"/>
</dbReference>
<dbReference type="GeneID" id="36327241"/>
<feature type="DNA-binding region" description="Homeobox" evidence="5">
    <location>
        <begin position="190"/>
        <end position="249"/>
    </location>
</feature>
<gene>
    <name evidence="9" type="ORF">POSPLADRAFT_1068306</name>
</gene>
<evidence type="ECO:0000313" key="9">
    <source>
        <dbReference type="EMBL" id="OSX66973.1"/>
    </source>
</evidence>
<keyword evidence="10" id="KW-1185">Reference proteome</keyword>
<feature type="domain" description="Homeobox" evidence="8">
    <location>
        <begin position="359"/>
        <end position="419"/>
    </location>
</feature>
<dbReference type="GO" id="GO:0000978">
    <property type="term" value="F:RNA polymerase II cis-regulatory region sequence-specific DNA binding"/>
    <property type="evidence" value="ECO:0007669"/>
    <property type="project" value="TreeGrafter"/>
</dbReference>
<evidence type="ECO:0000256" key="1">
    <source>
        <dbReference type="ARBA" id="ARBA00004123"/>
    </source>
</evidence>
<keyword evidence="2 5" id="KW-0238">DNA-binding</keyword>
<accession>A0A1X6NF24</accession>
<feature type="domain" description="Homeobox" evidence="8">
    <location>
        <begin position="188"/>
        <end position="248"/>
    </location>
</feature>
<feature type="domain" description="Homeobox" evidence="8">
    <location>
        <begin position="35"/>
        <end position="95"/>
    </location>
</feature>
<feature type="compositionally biased region" description="Low complexity" evidence="7">
    <location>
        <begin position="100"/>
        <end position="122"/>
    </location>
</feature>
<dbReference type="InterPro" id="IPR009057">
    <property type="entry name" value="Homeodomain-like_sf"/>
</dbReference>
<dbReference type="InterPro" id="IPR001356">
    <property type="entry name" value="HD"/>
</dbReference>
<dbReference type="RefSeq" id="XP_024343767.1">
    <property type="nucleotide sequence ID" value="XM_024482291.1"/>
</dbReference>
<evidence type="ECO:0000256" key="6">
    <source>
        <dbReference type="RuleBase" id="RU000682"/>
    </source>
</evidence>
<feature type="compositionally biased region" description="Polar residues" evidence="7">
    <location>
        <begin position="79"/>
        <end position="89"/>
    </location>
</feature>
<dbReference type="InterPro" id="IPR017970">
    <property type="entry name" value="Homeobox_CS"/>
</dbReference>
<evidence type="ECO:0000256" key="3">
    <source>
        <dbReference type="ARBA" id="ARBA00023155"/>
    </source>
</evidence>
<dbReference type="PANTHER" id="PTHR24324">
    <property type="entry name" value="HOMEOBOX PROTEIN HHEX"/>
    <property type="match status" value="1"/>
</dbReference>
<organism evidence="9 10">
    <name type="scientific">Postia placenta MAD-698-R-SB12</name>
    <dbReference type="NCBI Taxonomy" id="670580"/>
    <lineage>
        <taxon>Eukaryota</taxon>
        <taxon>Fungi</taxon>
        <taxon>Dikarya</taxon>
        <taxon>Basidiomycota</taxon>
        <taxon>Agaricomycotina</taxon>
        <taxon>Agaricomycetes</taxon>
        <taxon>Polyporales</taxon>
        <taxon>Adustoporiaceae</taxon>
        <taxon>Rhodonia</taxon>
    </lineage>
</organism>
<feature type="region of interest" description="Disordered" evidence="7">
    <location>
        <begin position="469"/>
        <end position="496"/>
    </location>
</feature>
<evidence type="ECO:0000313" key="10">
    <source>
        <dbReference type="Proteomes" id="UP000194127"/>
    </source>
</evidence>
<feature type="compositionally biased region" description="Low complexity" evidence="7">
    <location>
        <begin position="309"/>
        <end position="327"/>
    </location>
</feature>
<feature type="DNA-binding region" description="Homeobox" evidence="5">
    <location>
        <begin position="361"/>
        <end position="420"/>
    </location>
</feature>
<dbReference type="PROSITE" id="PS50071">
    <property type="entry name" value="HOMEOBOX_2"/>
    <property type="match status" value="3"/>
</dbReference>
<protein>
    <recommendedName>
        <fullName evidence="8">Homeobox domain-containing protein</fullName>
    </recommendedName>
</protein>
<feature type="compositionally biased region" description="Low complexity" evidence="7">
    <location>
        <begin position="259"/>
        <end position="270"/>
    </location>
</feature>
<dbReference type="SUPFAM" id="SSF46689">
    <property type="entry name" value="Homeodomain-like"/>
    <property type="match status" value="3"/>
</dbReference>